<dbReference type="PANTHER" id="PTHR12911:SF2">
    <property type="entry name" value="SUN DOMAIN-CONTAINING PROTEIN 1"/>
    <property type="match status" value="1"/>
</dbReference>
<proteinExistence type="predicted"/>
<dbReference type="PANTHER" id="PTHR12911">
    <property type="entry name" value="SAD1/UNC-84-LIKE PROTEIN-RELATED"/>
    <property type="match status" value="1"/>
</dbReference>
<dbReference type="PROSITE" id="PS51469">
    <property type="entry name" value="SUN"/>
    <property type="match status" value="1"/>
</dbReference>
<keyword evidence="4" id="KW-0472">Membrane</keyword>
<dbReference type="OrthoDB" id="5856013at2759"/>
<dbReference type="eggNOG" id="KOG2687">
    <property type="taxonomic scope" value="Eukaryota"/>
</dbReference>
<evidence type="ECO:0000256" key="3">
    <source>
        <dbReference type="ARBA" id="ARBA00022989"/>
    </source>
</evidence>
<gene>
    <name evidence="6" type="ORF">CAEBREN_18314</name>
</gene>
<dbReference type="GO" id="GO:0043495">
    <property type="term" value="F:protein-membrane adaptor activity"/>
    <property type="evidence" value="ECO:0007669"/>
    <property type="project" value="TreeGrafter"/>
</dbReference>
<dbReference type="HOGENOM" id="CLU_029733_1_0_1"/>
<dbReference type="EMBL" id="GL379878">
    <property type="protein sequence ID" value="EGT59848.1"/>
    <property type="molecule type" value="Genomic_DNA"/>
</dbReference>
<evidence type="ECO:0000256" key="2">
    <source>
        <dbReference type="ARBA" id="ARBA00022692"/>
    </source>
</evidence>
<evidence type="ECO:0000256" key="4">
    <source>
        <dbReference type="ARBA" id="ARBA00023136"/>
    </source>
</evidence>
<dbReference type="AlphaFoldDB" id="G0NFY3"/>
<accession>G0NFY3</accession>
<protein>
    <recommendedName>
        <fullName evidence="5">SUN domain-containing protein</fullName>
    </recommendedName>
</protein>
<dbReference type="Pfam" id="PF07738">
    <property type="entry name" value="Sad1_UNC"/>
    <property type="match status" value="1"/>
</dbReference>
<name>G0NFY3_CAEBE</name>
<dbReference type="InParanoid" id="G0NFY3"/>
<keyword evidence="3" id="KW-1133">Transmembrane helix</keyword>
<comment type="subcellular location">
    <subcellularLocation>
        <location evidence="1">Membrane</location>
    </subcellularLocation>
</comment>
<dbReference type="InterPro" id="IPR012919">
    <property type="entry name" value="SUN_dom"/>
</dbReference>
<keyword evidence="2" id="KW-0812">Transmembrane</keyword>
<organism evidence="7">
    <name type="scientific">Caenorhabditis brenneri</name>
    <name type="common">Nematode worm</name>
    <dbReference type="NCBI Taxonomy" id="135651"/>
    <lineage>
        <taxon>Eukaryota</taxon>
        <taxon>Metazoa</taxon>
        <taxon>Ecdysozoa</taxon>
        <taxon>Nematoda</taxon>
        <taxon>Chromadorea</taxon>
        <taxon>Rhabditida</taxon>
        <taxon>Rhabditina</taxon>
        <taxon>Rhabditomorpha</taxon>
        <taxon>Rhabditoidea</taxon>
        <taxon>Rhabditidae</taxon>
        <taxon>Peloderinae</taxon>
        <taxon>Caenorhabditis</taxon>
    </lineage>
</organism>
<dbReference type="Gene3D" id="2.60.120.260">
    <property type="entry name" value="Galactose-binding domain-like"/>
    <property type="match status" value="1"/>
</dbReference>
<evidence type="ECO:0000256" key="1">
    <source>
        <dbReference type="ARBA" id="ARBA00004370"/>
    </source>
</evidence>
<reference evidence="7" key="1">
    <citation type="submission" date="2011-07" db="EMBL/GenBank/DDBJ databases">
        <authorList>
            <consortium name="Caenorhabditis brenneri Sequencing and Analysis Consortium"/>
            <person name="Wilson R.K."/>
        </authorList>
    </citation>
    <scope>NUCLEOTIDE SEQUENCE [LARGE SCALE GENOMIC DNA]</scope>
    <source>
        <strain evidence="7">PB2801</strain>
    </source>
</reference>
<evidence type="ECO:0000313" key="7">
    <source>
        <dbReference type="Proteomes" id="UP000008068"/>
    </source>
</evidence>
<dbReference type="Proteomes" id="UP000008068">
    <property type="component" value="Unassembled WGS sequence"/>
</dbReference>
<sequence length="376" mass="43146">MEDTSKIKYQNERNFAMMNQLKSQYRNIESQMTSILRVSRATLAYPELSKELKKKVFRGERFWVMKEQNRTEETIEKICMSLKPSTTTKQPRTEQLTTTTTIPTTTIPVKPATQVVPTSTITPKLPKHADIKVPHFNAASYLSGASVLFGLSSRPVNSSEFSFDQSSYAILEREPVPNRAWCTNSEKPYLTISLSKYVRPVAVSYQHLKWNGTIPDGAPMEYDVVACYGKSCKVEVPLALNCKYKSSGPQEQKCLVPLSGNYVPEVDWIRFNFRKTYGNSKTICAYLIRVFAEGTVKPMKPSKETCSSLIWHRKNSPFFYNYILEKNCKIWYNNECCADCPECCTECVPKDVNYKLLLPIGNVYFIVHRYYARFLS</sequence>
<evidence type="ECO:0000313" key="6">
    <source>
        <dbReference type="EMBL" id="EGT59848.1"/>
    </source>
</evidence>
<dbReference type="InterPro" id="IPR045119">
    <property type="entry name" value="SUN1-5"/>
</dbReference>
<feature type="domain" description="SUN" evidence="5">
    <location>
        <begin position="112"/>
        <end position="295"/>
    </location>
</feature>
<dbReference type="GO" id="GO:0034993">
    <property type="term" value="C:meiotic nuclear membrane microtubule tethering complex"/>
    <property type="evidence" value="ECO:0007669"/>
    <property type="project" value="TreeGrafter"/>
</dbReference>
<keyword evidence="7" id="KW-1185">Reference proteome</keyword>
<evidence type="ECO:0000259" key="5">
    <source>
        <dbReference type="PROSITE" id="PS51469"/>
    </source>
</evidence>
<dbReference type="STRING" id="135651.G0NFY3"/>